<protein>
    <recommendedName>
        <fullName evidence="4">DUF4124 domain-containing protein</fullName>
    </recommendedName>
</protein>
<feature type="chain" id="PRO_5037231801" description="DUF4124 domain-containing protein" evidence="1">
    <location>
        <begin position="24"/>
        <end position="152"/>
    </location>
</feature>
<evidence type="ECO:0000313" key="3">
    <source>
        <dbReference type="Proteomes" id="UP000622890"/>
    </source>
</evidence>
<keyword evidence="1" id="KW-0732">Signal</keyword>
<dbReference type="RefSeq" id="WP_200596161.1">
    <property type="nucleotide sequence ID" value="NZ_JAEPBG010000013.1"/>
</dbReference>
<gene>
    <name evidence="2" type="ORF">JJB74_23925</name>
</gene>
<keyword evidence="3" id="KW-1185">Reference proteome</keyword>
<evidence type="ECO:0008006" key="4">
    <source>
        <dbReference type="Google" id="ProtNLM"/>
    </source>
</evidence>
<proteinExistence type="predicted"/>
<sequence>MKTSCWMRCAALVLTLASLHAGAASVYKYREPGGGILYSQKPVANARLIAVMQVQNPSSGRLSVMRVEQERQHAQQLYQEIMESRRIELLATASRESSAERCDTSQMYTSVFEPRPGERTGTVSGHSRLNQNYWNRLGVYPSPTICSVPCID</sequence>
<dbReference type="AlphaFoldDB" id="A0A934W3Q2"/>
<dbReference type="EMBL" id="JAEPBG010000013">
    <property type="protein sequence ID" value="MBK4737681.1"/>
    <property type="molecule type" value="Genomic_DNA"/>
</dbReference>
<name>A0A934W3Q2_9BURK</name>
<evidence type="ECO:0000313" key="2">
    <source>
        <dbReference type="EMBL" id="MBK4737681.1"/>
    </source>
</evidence>
<dbReference type="Proteomes" id="UP000622890">
    <property type="component" value="Unassembled WGS sequence"/>
</dbReference>
<accession>A0A934W3Q2</accession>
<comment type="caution">
    <text evidence="2">The sequence shown here is derived from an EMBL/GenBank/DDBJ whole genome shotgun (WGS) entry which is preliminary data.</text>
</comment>
<evidence type="ECO:0000256" key="1">
    <source>
        <dbReference type="SAM" id="SignalP"/>
    </source>
</evidence>
<organism evidence="2 3">
    <name type="scientific">Noviherbaspirillum pedocola</name>
    <dbReference type="NCBI Taxonomy" id="2801341"/>
    <lineage>
        <taxon>Bacteria</taxon>
        <taxon>Pseudomonadati</taxon>
        <taxon>Pseudomonadota</taxon>
        <taxon>Betaproteobacteria</taxon>
        <taxon>Burkholderiales</taxon>
        <taxon>Oxalobacteraceae</taxon>
        <taxon>Noviherbaspirillum</taxon>
    </lineage>
</organism>
<reference evidence="2" key="1">
    <citation type="submission" date="2021-01" db="EMBL/GenBank/DDBJ databases">
        <title>Genome sequence of strain Noviherbaspirillum sp. DKR-6.</title>
        <authorList>
            <person name="Chaudhary D.K."/>
        </authorList>
    </citation>
    <scope>NUCLEOTIDE SEQUENCE</scope>
    <source>
        <strain evidence="2">DKR-6</strain>
    </source>
</reference>
<feature type="signal peptide" evidence="1">
    <location>
        <begin position="1"/>
        <end position="23"/>
    </location>
</feature>